<comment type="caution">
    <text evidence="1">The sequence shown here is derived from an EMBL/GenBank/DDBJ whole genome shotgun (WGS) entry which is preliminary data.</text>
</comment>
<evidence type="ECO:0000313" key="1">
    <source>
        <dbReference type="EMBL" id="CAD6189305.1"/>
    </source>
</evidence>
<protein>
    <submittedName>
        <fullName evidence="1">Uncharacterized protein</fullName>
    </submittedName>
</protein>
<organism evidence="1 2">
    <name type="scientific">Caenorhabditis auriculariae</name>
    <dbReference type="NCBI Taxonomy" id="2777116"/>
    <lineage>
        <taxon>Eukaryota</taxon>
        <taxon>Metazoa</taxon>
        <taxon>Ecdysozoa</taxon>
        <taxon>Nematoda</taxon>
        <taxon>Chromadorea</taxon>
        <taxon>Rhabditida</taxon>
        <taxon>Rhabditina</taxon>
        <taxon>Rhabditomorpha</taxon>
        <taxon>Rhabditoidea</taxon>
        <taxon>Rhabditidae</taxon>
        <taxon>Peloderinae</taxon>
        <taxon>Caenorhabditis</taxon>
    </lineage>
</organism>
<proteinExistence type="predicted"/>
<dbReference type="AlphaFoldDB" id="A0A8S1H192"/>
<reference evidence="1" key="1">
    <citation type="submission" date="2020-10" db="EMBL/GenBank/DDBJ databases">
        <authorList>
            <person name="Kikuchi T."/>
        </authorList>
    </citation>
    <scope>NUCLEOTIDE SEQUENCE</scope>
    <source>
        <strain evidence="1">NKZ352</strain>
    </source>
</reference>
<gene>
    <name evidence="1" type="ORF">CAUJ_LOCUS5224</name>
</gene>
<keyword evidence="2" id="KW-1185">Reference proteome</keyword>
<sequence>MTYLERRARFELIVAREDYSRCKKRWRSAETPEDLALKFAKLRKALDHKGRCERLVKHIHQIYYDLIHSDDEKMADSLALVHSDARIRMFEAARVNAELAKQFNLAVTPREQRRAARRIIDSQTDLERAIEEERVAFNDFMRLEHGWSRRNNKCKLL</sequence>
<evidence type="ECO:0000313" key="2">
    <source>
        <dbReference type="Proteomes" id="UP000835052"/>
    </source>
</evidence>
<dbReference type="EMBL" id="CAJGYM010000010">
    <property type="protein sequence ID" value="CAD6189305.1"/>
    <property type="molecule type" value="Genomic_DNA"/>
</dbReference>
<accession>A0A8S1H192</accession>
<name>A0A8S1H192_9PELO</name>
<dbReference type="Proteomes" id="UP000835052">
    <property type="component" value="Unassembled WGS sequence"/>
</dbReference>